<dbReference type="Proteomes" id="UP000001552">
    <property type="component" value="Chromosome"/>
</dbReference>
<protein>
    <recommendedName>
        <fullName evidence="4">YggT family protein</fullName>
    </recommendedName>
</protein>
<dbReference type="EMBL" id="CP001936">
    <property type="protein sequence ID" value="ADD02699.1"/>
    <property type="molecule type" value="Genomic_DNA"/>
</dbReference>
<keyword evidence="1" id="KW-1133">Transmembrane helix</keyword>
<gene>
    <name evidence="2" type="ordered locus">Thit_1443</name>
</gene>
<keyword evidence="3" id="KW-1185">Reference proteome</keyword>
<dbReference type="GO" id="GO:0016020">
    <property type="term" value="C:membrane"/>
    <property type="evidence" value="ECO:0007669"/>
    <property type="project" value="InterPro"/>
</dbReference>
<sequence>MILPVNFAVLTALDYFFEVINWLILIRVILSLLRMENMSNPLSRFVITTTEPILSPFRALQFRSSIGRNLMIDFSPVLAILVIQYLVRPLVFRLTLFLLRYI</sequence>
<dbReference type="InterPro" id="IPR003425">
    <property type="entry name" value="CCB3/YggT"/>
</dbReference>
<accession>D3T397</accession>
<evidence type="ECO:0008006" key="4">
    <source>
        <dbReference type="Google" id="ProtNLM"/>
    </source>
</evidence>
<keyword evidence="1" id="KW-0472">Membrane</keyword>
<name>D3T397_THEIA</name>
<feature type="transmembrane region" description="Helical" evidence="1">
    <location>
        <begin position="15"/>
        <end position="33"/>
    </location>
</feature>
<dbReference type="eggNOG" id="COG0762">
    <property type="taxonomic scope" value="Bacteria"/>
</dbReference>
<dbReference type="KEGG" id="tit:Thit_1443"/>
<feature type="transmembrane region" description="Helical" evidence="1">
    <location>
        <begin position="70"/>
        <end position="87"/>
    </location>
</feature>
<dbReference type="AlphaFoldDB" id="D3T397"/>
<organism evidence="2 3">
    <name type="scientific">Thermoanaerobacter italicus (strain DSM 9252 / Ab9)</name>
    <dbReference type="NCBI Taxonomy" id="580331"/>
    <lineage>
        <taxon>Bacteria</taxon>
        <taxon>Bacillati</taxon>
        <taxon>Bacillota</taxon>
        <taxon>Clostridia</taxon>
        <taxon>Thermoanaerobacterales</taxon>
        <taxon>Thermoanaerobacteraceae</taxon>
        <taxon>Thermoanaerobacter</taxon>
    </lineage>
</organism>
<evidence type="ECO:0000313" key="2">
    <source>
        <dbReference type="EMBL" id="ADD02699.1"/>
    </source>
</evidence>
<dbReference type="OrthoDB" id="283553at2"/>
<evidence type="ECO:0000313" key="3">
    <source>
        <dbReference type="Proteomes" id="UP000001552"/>
    </source>
</evidence>
<reference evidence="2" key="1">
    <citation type="submission" date="2010-02" db="EMBL/GenBank/DDBJ databases">
        <title>Complete sequence of Thermoanaerobacter italicus Ab9.</title>
        <authorList>
            <consortium name="US DOE Joint Genome Institute"/>
            <person name="Lucas S."/>
            <person name="Copeland A."/>
            <person name="Lapidus A."/>
            <person name="Cheng J.-F."/>
            <person name="Bruce D."/>
            <person name="Goodwin L."/>
            <person name="Pitluck S."/>
            <person name="Chertkov O."/>
            <person name="Detter J.C."/>
            <person name="Han C."/>
            <person name="Tapia R."/>
            <person name="Land M."/>
            <person name="Hauser L."/>
            <person name="Kyrpides N."/>
            <person name="Mikhailova N."/>
            <person name="Hemme C.L."/>
            <person name="Woyke T."/>
        </authorList>
    </citation>
    <scope>NUCLEOTIDE SEQUENCE [LARGE SCALE GENOMIC DNA]</scope>
    <source>
        <strain evidence="2">Ab9</strain>
    </source>
</reference>
<evidence type="ECO:0000256" key="1">
    <source>
        <dbReference type="SAM" id="Phobius"/>
    </source>
</evidence>
<proteinExistence type="predicted"/>
<keyword evidence="1" id="KW-0812">Transmembrane</keyword>
<dbReference type="Pfam" id="PF02325">
    <property type="entry name" value="CCB3_YggT"/>
    <property type="match status" value="1"/>
</dbReference>
<dbReference type="HOGENOM" id="CLU_136788_1_1_9"/>